<organism evidence="2 3">
    <name type="scientific">Lactobacillus ultunensis DSM 16047</name>
    <dbReference type="NCBI Taxonomy" id="525365"/>
    <lineage>
        <taxon>Bacteria</taxon>
        <taxon>Bacillati</taxon>
        <taxon>Bacillota</taxon>
        <taxon>Bacilli</taxon>
        <taxon>Lactobacillales</taxon>
        <taxon>Lactobacillaceae</taxon>
        <taxon>Lactobacillus</taxon>
    </lineage>
</organism>
<reference evidence="2 3" key="1">
    <citation type="submission" date="2009-01" db="EMBL/GenBank/DDBJ databases">
        <authorList>
            <person name="Qin X."/>
            <person name="Bachman B."/>
            <person name="Battles P."/>
            <person name="Bell A."/>
            <person name="Bess C."/>
            <person name="Bickham C."/>
            <person name="Chaboub L."/>
            <person name="Chen D."/>
            <person name="Coyle M."/>
            <person name="Deiros D.R."/>
            <person name="Dinh H."/>
            <person name="Forbes L."/>
            <person name="Fowler G."/>
            <person name="Francisco L."/>
            <person name="Fu Q."/>
            <person name="Gubbala S."/>
            <person name="Hale W."/>
            <person name="Han Y."/>
            <person name="Hemphill L."/>
            <person name="Highlander S.K."/>
            <person name="Hirani K."/>
            <person name="Hogues M."/>
            <person name="Jackson L."/>
            <person name="Jakkamsetti A."/>
            <person name="Javaid M."/>
            <person name="Jiang H."/>
            <person name="Korchina V."/>
            <person name="Kovar C."/>
            <person name="Lara F."/>
            <person name="Lee S."/>
            <person name="Mata R."/>
            <person name="Mathew T."/>
            <person name="Moen C."/>
            <person name="Morales K."/>
            <person name="Munidasa M."/>
            <person name="Nazareth L."/>
            <person name="Ngo R."/>
            <person name="Nguyen L."/>
            <person name="Okwuonu G."/>
            <person name="Ongeri F."/>
            <person name="Patil S."/>
            <person name="Petrosino J."/>
            <person name="Pham C."/>
            <person name="Pham P."/>
            <person name="Pu L.-L."/>
            <person name="Puazo M."/>
            <person name="Raj R."/>
            <person name="Reid J."/>
            <person name="Rouhana J."/>
            <person name="Saada N."/>
            <person name="Shang Y."/>
            <person name="Simmons D."/>
            <person name="Thornton R."/>
            <person name="Warren J."/>
            <person name="Weissenberger G."/>
            <person name="Zhang J."/>
            <person name="Zhang L."/>
            <person name="Zhou C."/>
            <person name="Zhu D."/>
            <person name="Muzny D."/>
            <person name="Worley K."/>
            <person name="Gibbs R."/>
        </authorList>
    </citation>
    <scope>NUCLEOTIDE SEQUENCE [LARGE SCALE GENOMIC DNA]</scope>
    <source>
        <strain evidence="2 3">DSM 16047</strain>
    </source>
</reference>
<dbReference type="STRING" id="525365.HMPREF0548_0565"/>
<feature type="compositionally biased region" description="Polar residues" evidence="1">
    <location>
        <begin position="131"/>
        <end position="148"/>
    </location>
</feature>
<protein>
    <submittedName>
        <fullName evidence="2">CamS sex pheromone family protein</fullName>
    </submittedName>
</protein>
<dbReference type="InterPro" id="IPR011426">
    <property type="entry name" value="CamS"/>
</dbReference>
<dbReference type="CDD" id="cd13440">
    <property type="entry name" value="CamS_repeat_2"/>
    <property type="match status" value="1"/>
</dbReference>
<dbReference type="eggNOG" id="COG4851">
    <property type="taxonomic scope" value="Bacteria"/>
</dbReference>
<proteinExistence type="predicted"/>
<accession>C2ELL9</accession>
<keyword evidence="3" id="KW-1185">Reference proteome</keyword>
<dbReference type="Proteomes" id="UP000005583">
    <property type="component" value="Unassembled WGS sequence"/>
</dbReference>
<dbReference type="Gene3D" id="3.10.570.10">
    <property type="entry name" value="sex pheromone staph- cam373 precursor domain"/>
    <property type="match status" value="1"/>
</dbReference>
<evidence type="ECO:0000256" key="1">
    <source>
        <dbReference type="SAM" id="MobiDB-lite"/>
    </source>
</evidence>
<sequence length="389" mass="42498">MNKGTIIVRKYLQIIALAGVALTLSSCGKLKDSSLANNATTTSTTKKKNYQTTNTGNSGYSVLMKNGRYVTSPIAGLTATDNDNSVDTRELERGLIQISKNQFSTNQYVFQEGQQLDTSTVTDWLTRKSKSNPTGLNPASNGKSGSDNRTPIYLEEIVEQDYLTGSGSKYSLGGMSLGLAMNSVDYYQKKRDGAQFQTDISRAEQRAQGEKIANEIIGRLRKKKALKKIPITVGLFSKTGKDSLVGGTYFAYGTAAANSSKIVKWKSVSEKMQVLPTTGNEKAINSDDASHFNDFKTAIQNYFPNISGVTATLRYDNGKLAQENISITTQFYGYEQIQSFTRLVLSTAKKYLANNIPIEIKIGSVDDVQALIAKETGDSDYLVHVYGGE</sequence>
<name>C2ELL9_9LACO</name>
<evidence type="ECO:0000313" key="2">
    <source>
        <dbReference type="EMBL" id="EEJ72576.1"/>
    </source>
</evidence>
<dbReference type="PROSITE" id="PS51257">
    <property type="entry name" value="PROKAR_LIPOPROTEIN"/>
    <property type="match status" value="1"/>
</dbReference>
<evidence type="ECO:0000313" key="3">
    <source>
        <dbReference type="Proteomes" id="UP000005583"/>
    </source>
</evidence>
<dbReference type="CDD" id="cd13441">
    <property type="entry name" value="CamS_repeat_1"/>
    <property type="match status" value="1"/>
</dbReference>
<dbReference type="Pfam" id="PF07537">
    <property type="entry name" value="CamS"/>
    <property type="match status" value="1"/>
</dbReference>
<dbReference type="EMBL" id="ACGU01000033">
    <property type="protein sequence ID" value="EEJ72576.1"/>
    <property type="molecule type" value="Genomic_DNA"/>
</dbReference>
<comment type="caution">
    <text evidence="2">The sequence shown here is derived from an EMBL/GenBank/DDBJ whole genome shotgun (WGS) entry which is preliminary data.</text>
</comment>
<dbReference type="HOGENOM" id="CLU_052482_0_0_9"/>
<feature type="region of interest" description="Disordered" evidence="1">
    <location>
        <begin position="127"/>
        <end position="148"/>
    </location>
</feature>
<dbReference type="AlphaFoldDB" id="C2ELL9"/>
<dbReference type="PIRSF" id="PIRSF012509">
    <property type="entry name" value="CamS"/>
    <property type="match status" value="1"/>
</dbReference>
<gene>
    <name evidence="2" type="ORF">HMPREF0548_0565</name>
</gene>